<feature type="domain" description="Peptidase A1" evidence="9">
    <location>
        <begin position="75"/>
        <end position="428"/>
    </location>
</feature>
<keyword evidence="8" id="KW-1133">Transmembrane helix</keyword>
<dbReference type="PRINTS" id="PR00792">
    <property type="entry name" value="PEPSIN"/>
</dbReference>
<keyword evidence="8" id="KW-0812">Transmembrane</keyword>
<dbReference type="PANTHER" id="PTHR13683:SF768">
    <property type="entry name" value="EUKARYOTIC ASPARTYL PROTEASE FAMILY PROTEIN"/>
    <property type="match status" value="1"/>
</dbReference>
<dbReference type="OrthoDB" id="2747330at2759"/>
<evidence type="ECO:0000313" key="11">
    <source>
        <dbReference type="Proteomes" id="UP001141806"/>
    </source>
</evidence>
<organism evidence="10 11">
    <name type="scientific">Protea cynaroides</name>
    <dbReference type="NCBI Taxonomy" id="273540"/>
    <lineage>
        <taxon>Eukaryota</taxon>
        <taxon>Viridiplantae</taxon>
        <taxon>Streptophyta</taxon>
        <taxon>Embryophyta</taxon>
        <taxon>Tracheophyta</taxon>
        <taxon>Spermatophyta</taxon>
        <taxon>Magnoliopsida</taxon>
        <taxon>Proteales</taxon>
        <taxon>Proteaceae</taxon>
        <taxon>Protea</taxon>
    </lineage>
</organism>
<dbReference type="FunFam" id="2.40.70.10:FF:000028">
    <property type="entry name" value="Eukaryotic aspartyl protease family protein"/>
    <property type="match status" value="1"/>
</dbReference>
<dbReference type="InterPro" id="IPR032799">
    <property type="entry name" value="TAXi_C"/>
</dbReference>
<keyword evidence="7" id="KW-1015">Disulfide bond</keyword>
<dbReference type="SUPFAM" id="SSF50630">
    <property type="entry name" value="Acid proteases"/>
    <property type="match status" value="1"/>
</dbReference>
<feature type="disulfide bond" evidence="7">
    <location>
        <begin position="346"/>
        <end position="387"/>
    </location>
</feature>
<comment type="caution">
    <text evidence="10">The sequence shown here is derived from an EMBL/GenBank/DDBJ whole genome shotgun (WGS) entry which is preliminary data.</text>
</comment>
<dbReference type="Gene3D" id="2.40.70.10">
    <property type="entry name" value="Acid Proteases"/>
    <property type="match status" value="2"/>
</dbReference>
<proteinExistence type="inferred from homology"/>
<dbReference type="Proteomes" id="UP001141806">
    <property type="component" value="Unassembled WGS sequence"/>
</dbReference>
<dbReference type="InterPro" id="IPR021109">
    <property type="entry name" value="Peptidase_aspartic_dom_sf"/>
</dbReference>
<keyword evidence="4" id="KW-0378">Hydrolase</keyword>
<dbReference type="FunFam" id="2.40.70.10:FF:000056">
    <property type="entry name" value="Eukaryotic aspartyl protease family protein"/>
    <property type="match status" value="1"/>
</dbReference>
<keyword evidence="5" id="KW-0325">Glycoprotein</keyword>
<evidence type="ECO:0000256" key="3">
    <source>
        <dbReference type="ARBA" id="ARBA00022750"/>
    </source>
</evidence>
<accession>A0A9Q0GWH8</accession>
<evidence type="ECO:0000256" key="1">
    <source>
        <dbReference type="ARBA" id="ARBA00007447"/>
    </source>
</evidence>
<dbReference type="InterPro" id="IPR032861">
    <property type="entry name" value="TAXi_N"/>
</dbReference>
<name>A0A9Q0GWH8_9MAGN</name>
<comment type="similarity">
    <text evidence="1">Belongs to the peptidase A1 family.</text>
</comment>
<sequence>MDLRRLIFGFSILIFFIGSSHVSANVFLNVHHKFAGRLKSLSAMKEHDSRRHSRMLYNIDLPLGGNGLADSTGLYYTELGIGTPAKTYYVQVDTGSDNLWVNCVGCSNCPTKSDLGVDLQLYDPDASSTAQRVTCGQEFCAVASDGTIPGCTSNLLCGYTVAYGDGSSTSGYYVNDVVQYNRVSGNLRTTTSNASVVFGCGDKQSGDLGSSNGALDGILGFGQSNSSMISQLASSGLVKKMFTHCLGGANGGGIFAIGEVVQPKVKTTPLIQNQPHYNVNMESVEVGGTVLQLPTGTFDTGNQKGTIIDSGTTLAYLSDVIYEPMMKAIMAQHSNLTTETKDQFSCFQYTDSVDDGFPIVTFNFENSLALVVYPHDYLFQLQGDVWCVGWQDSGNQSREARDLNLLGDLVLSNKLVVYDLENLTIGWTEYNCSSSISMQNGQSGGTFQVGSHDISSAWSLGTESFFKLLLLMVMFHNLTNYIFLPLMGCVGFIDFYL</sequence>
<evidence type="ECO:0000259" key="9">
    <source>
        <dbReference type="PROSITE" id="PS51767"/>
    </source>
</evidence>
<feature type="active site" evidence="6">
    <location>
        <position position="93"/>
    </location>
</feature>
<dbReference type="GO" id="GO:0004190">
    <property type="term" value="F:aspartic-type endopeptidase activity"/>
    <property type="evidence" value="ECO:0007669"/>
    <property type="project" value="UniProtKB-KW"/>
</dbReference>
<dbReference type="InterPro" id="IPR034161">
    <property type="entry name" value="Pepsin-like_plant"/>
</dbReference>
<dbReference type="PROSITE" id="PS51767">
    <property type="entry name" value="PEPTIDASE_A1"/>
    <property type="match status" value="1"/>
</dbReference>
<dbReference type="PANTHER" id="PTHR13683">
    <property type="entry name" value="ASPARTYL PROTEASES"/>
    <property type="match status" value="1"/>
</dbReference>
<evidence type="ECO:0000256" key="6">
    <source>
        <dbReference type="PIRSR" id="PIRSR601461-1"/>
    </source>
</evidence>
<dbReference type="InterPro" id="IPR033121">
    <property type="entry name" value="PEPTIDASE_A1"/>
</dbReference>
<evidence type="ECO:0000256" key="4">
    <source>
        <dbReference type="ARBA" id="ARBA00022801"/>
    </source>
</evidence>
<dbReference type="AlphaFoldDB" id="A0A9Q0GWH8"/>
<dbReference type="Pfam" id="PF14543">
    <property type="entry name" value="TAXi_N"/>
    <property type="match status" value="1"/>
</dbReference>
<dbReference type="EMBL" id="JAMYWD010000011">
    <property type="protein sequence ID" value="KAJ4955108.1"/>
    <property type="molecule type" value="Genomic_DNA"/>
</dbReference>
<feature type="active site" evidence="6">
    <location>
        <position position="309"/>
    </location>
</feature>
<feature type="transmembrane region" description="Helical" evidence="8">
    <location>
        <begin position="468"/>
        <end position="493"/>
    </location>
</feature>
<evidence type="ECO:0000256" key="8">
    <source>
        <dbReference type="SAM" id="Phobius"/>
    </source>
</evidence>
<keyword evidence="3" id="KW-0064">Aspartyl protease</keyword>
<evidence type="ECO:0000256" key="7">
    <source>
        <dbReference type="PIRSR" id="PIRSR601461-2"/>
    </source>
</evidence>
<evidence type="ECO:0000313" key="10">
    <source>
        <dbReference type="EMBL" id="KAJ4955108.1"/>
    </source>
</evidence>
<dbReference type="InterPro" id="IPR001461">
    <property type="entry name" value="Aspartic_peptidase_A1"/>
</dbReference>
<evidence type="ECO:0000256" key="5">
    <source>
        <dbReference type="ARBA" id="ARBA00023180"/>
    </source>
</evidence>
<dbReference type="GO" id="GO:0006508">
    <property type="term" value="P:proteolysis"/>
    <property type="evidence" value="ECO:0007669"/>
    <property type="project" value="UniProtKB-KW"/>
</dbReference>
<keyword evidence="11" id="KW-1185">Reference proteome</keyword>
<gene>
    <name evidence="10" type="ORF">NE237_011891</name>
</gene>
<keyword evidence="8" id="KW-0472">Membrane</keyword>
<protein>
    <recommendedName>
        <fullName evidence="9">Peptidase A1 domain-containing protein</fullName>
    </recommendedName>
</protein>
<dbReference type="CDD" id="cd05476">
    <property type="entry name" value="pepsin_A_like_plant"/>
    <property type="match status" value="1"/>
</dbReference>
<dbReference type="Pfam" id="PF14541">
    <property type="entry name" value="TAXi_C"/>
    <property type="match status" value="1"/>
</dbReference>
<reference evidence="10" key="1">
    <citation type="journal article" date="2023" name="Plant J.">
        <title>The genome of the king protea, Protea cynaroides.</title>
        <authorList>
            <person name="Chang J."/>
            <person name="Duong T.A."/>
            <person name="Schoeman C."/>
            <person name="Ma X."/>
            <person name="Roodt D."/>
            <person name="Barker N."/>
            <person name="Li Z."/>
            <person name="Van de Peer Y."/>
            <person name="Mizrachi E."/>
        </authorList>
    </citation>
    <scope>NUCLEOTIDE SEQUENCE</scope>
    <source>
        <tissue evidence="10">Young leaves</tissue>
    </source>
</reference>
<keyword evidence="2" id="KW-0645">Protease</keyword>
<evidence type="ECO:0000256" key="2">
    <source>
        <dbReference type="ARBA" id="ARBA00022670"/>
    </source>
</evidence>